<comment type="similarity">
    <text evidence="2">Belongs to the RLP family.</text>
</comment>
<proteinExistence type="inferred from homology"/>
<dbReference type="Proteomes" id="UP000813462">
    <property type="component" value="Unassembled WGS sequence"/>
</dbReference>
<keyword evidence="5" id="KW-0812">Transmembrane</keyword>
<evidence type="ECO:0000256" key="7">
    <source>
        <dbReference type="ARBA" id="ARBA00022737"/>
    </source>
</evidence>
<comment type="subcellular location">
    <subcellularLocation>
        <location evidence="1">Cell membrane</location>
        <topology evidence="1">Single-pass type I membrane protein</topology>
    </subcellularLocation>
</comment>
<evidence type="ECO:0000256" key="2">
    <source>
        <dbReference type="ARBA" id="ARBA00009592"/>
    </source>
</evidence>
<dbReference type="InterPro" id="IPR001611">
    <property type="entry name" value="Leu-rich_rpt"/>
</dbReference>
<keyword evidence="4" id="KW-0433">Leucine-rich repeat</keyword>
<evidence type="ECO:0000313" key="12">
    <source>
        <dbReference type="EMBL" id="KAH7520925.1"/>
    </source>
</evidence>
<keyword evidence="11" id="KW-0325">Glycoprotein</keyword>
<keyword evidence="6" id="KW-0732">Signal</keyword>
<keyword evidence="9" id="KW-0472">Membrane</keyword>
<dbReference type="SMART" id="SM00369">
    <property type="entry name" value="LRR_TYP"/>
    <property type="match status" value="7"/>
</dbReference>
<evidence type="ECO:0000256" key="5">
    <source>
        <dbReference type="ARBA" id="ARBA00022692"/>
    </source>
</evidence>
<dbReference type="AlphaFoldDB" id="A0A978V109"/>
<dbReference type="InterPro" id="IPR032675">
    <property type="entry name" value="LRR_dom_sf"/>
</dbReference>
<dbReference type="SUPFAM" id="SSF52058">
    <property type="entry name" value="L domain-like"/>
    <property type="match status" value="2"/>
</dbReference>
<dbReference type="Pfam" id="PF13855">
    <property type="entry name" value="LRR_8"/>
    <property type="match status" value="2"/>
</dbReference>
<dbReference type="Pfam" id="PF00560">
    <property type="entry name" value="LRR_1"/>
    <property type="match status" value="4"/>
</dbReference>
<dbReference type="InterPro" id="IPR003591">
    <property type="entry name" value="Leu-rich_rpt_typical-subtyp"/>
</dbReference>
<dbReference type="PRINTS" id="PR00019">
    <property type="entry name" value="LEURICHRPT"/>
</dbReference>
<evidence type="ECO:0000256" key="10">
    <source>
        <dbReference type="ARBA" id="ARBA00023170"/>
    </source>
</evidence>
<accession>A0A978V109</accession>
<reference evidence="12" key="1">
    <citation type="journal article" date="2021" name="Front. Plant Sci.">
        <title>Chromosome-Scale Genome Assembly for Chinese Sour Jujube and Insights Into Its Genome Evolution and Domestication Signature.</title>
        <authorList>
            <person name="Shen L.-Y."/>
            <person name="Luo H."/>
            <person name="Wang X.-L."/>
            <person name="Wang X.-M."/>
            <person name="Qiu X.-J."/>
            <person name="Liu H."/>
            <person name="Zhou S.-S."/>
            <person name="Jia K.-H."/>
            <person name="Nie S."/>
            <person name="Bao Y.-T."/>
            <person name="Zhang R.-G."/>
            <person name="Yun Q.-Z."/>
            <person name="Chai Y.-H."/>
            <person name="Lu J.-Y."/>
            <person name="Li Y."/>
            <person name="Zhao S.-W."/>
            <person name="Mao J.-F."/>
            <person name="Jia S.-G."/>
            <person name="Mao Y.-M."/>
        </authorList>
    </citation>
    <scope>NUCLEOTIDE SEQUENCE</scope>
    <source>
        <strain evidence="12">AT0</strain>
        <tissue evidence="12">Leaf</tissue>
    </source>
</reference>
<keyword evidence="8" id="KW-1133">Transmembrane helix</keyword>
<keyword evidence="7" id="KW-0677">Repeat</keyword>
<evidence type="ECO:0000256" key="3">
    <source>
        <dbReference type="ARBA" id="ARBA00022475"/>
    </source>
</evidence>
<evidence type="ECO:0000256" key="9">
    <source>
        <dbReference type="ARBA" id="ARBA00023136"/>
    </source>
</evidence>
<sequence length="485" mass="52864">MLPSLSYLRLSSCGLTGKDLFGGYVNSTLLEHFDVSVNRIGGEIPVVIQKMKAIKVIDLSANLLNSSIPSWLGNLRNLVQVNLGFNYLTGGVPKEPSGGVCIGNGLEKLRLRWNNLSRPLHDWLDLTNNLISGPLPQYIGNMTPRLDNLLWLSGDIPNCWSDFKILAVPDLSKNNLSGVIPSSFGNATSLASLHLSNNKLHGAIPSSLRQCKNLVILDLGENALLSGYLPKWIGKSLLNLEILRLRSNKLTGNIPSEICQLSQLQILDLAQNNISGSIPPCFGNFSGMISLNRTTSEIGIYKRSTTYGENMFQCMKNLEYTKTLRLLINMDISSNQIIGTIPEELTNLIALHGLNLSNNHLQGHIPNTTGALNSLESLDFSRNQLSGSIPGSIAFLTSLSHLNLSYNMLSGKIPTGNRLQTLVDPSIYAGNSGLCGAPLPECAASDEPPQAEDEGKKKGNISDFEWFCIPISAGTLQAYWEFYVL</sequence>
<dbReference type="PANTHER" id="PTHR48063">
    <property type="entry name" value="LRR RECEPTOR-LIKE KINASE"/>
    <property type="match status" value="1"/>
</dbReference>
<organism evidence="12 13">
    <name type="scientific">Ziziphus jujuba var. spinosa</name>
    <dbReference type="NCBI Taxonomy" id="714518"/>
    <lineage>
        <taxon>Eukaryota</taxon>
        <taxon>Viridiplantae</taxon>
        <taxon>Streptophyta</taxon>
        <taxon>Embryophyta</taxon>
        <taxon>Tracheophyta</taxon>
        <taxon>Spermatophyta</taxon>
        <taxon>Magnoliopsida</taxon>
        <taxon>eudicotyledons</taxon>
        <taxon>Gunneridae</taxon>
        <taxon>Pentapetalae</taxon>
        <taxon>rosids</taxon>
        <taxon>fabids</taxon>
        <taxon>Rosales</taxon>
        <taxon>Rhamnaceae</taxon>
        <taxon>Paliureae</taxon>
        <taxon>Ziziphus</taxon>
    </lineage>
</organism>
<dbReference type="FunFam" id="3.80.10.10:FF:000213">
    <property type="entry name" value="Tyrosine-sulfated glycopeptide receptor 1"/>
    <property type="match status" value="1"/>
</dbReference>
<keyword evidence="3" id="KW-1003">Cell membrane</keyword>
<protein>
    <submittedName>
        <fullName evidence="12">Uncharacterized protein</fullName>
    </submittedName>
</protein>
<gene>
    <name evidence="12" type="ORF">FEM48_Zijuj08G0197400</name>
</gene>
<comment type="caution">
    <text evidence="12">The sequence shown here is derived from an EMBL/GenBank/DDBJ whole genome shotgun (WGS) entry which is preliminary data.</text>
</comment>
<evidence type="ECO:0000313" key="13">
    <source>
        <dbReference type="Proteomes" id="UP000813462"/>
    </source>
</evidence>
<dbReference type="InterPro" id="IPR046956">
    <property type="entry name" value="RLP23-like"/>
</dbReference>
<name>A0A978V109_ZIZJJ</name>
<evidence type="ECO:0000256" key="8">
    <source>
        <dbReference type="ARBA" id="ARBA00022989"/>
    </source>
</evidence>
<dbReference type="PANTHER" id="PTHR48063:SF112">
    <property type="entry name" value="RECEPTOR LIKE PROTEIN 30-LIKE"/>
    <property type="match status" value="1"/>
</dbReference>
<evidence type="ECO:0000256" key="1">
    <source>
        <dbReference type="ARBA" id="ARBA00004251"/>
    </source>
</evidence>
<dbReference type="Gene3D" id="3.80.10.10">
    <property type="entry name" value="Ribonuclease Inhibitor"/>
    <property type="match status" value="2"/>
</dbReference>
<evidence type="ECO:0000256" key="4">
    <source>
        <dbReference type="ARBA" id="ARBA00022614"/>
    </source>
</evidence>
<dbReference type="EMBL" id="JAEACU010000008">
    <property type="protein sequence ID" value="KAH7520925.1"/>
    <property type="molecule type" value="Genomic_DNA"/>
</dbReference>
<evidence type="ECO:0000256" key="11">
    <source>
        <dbReference type="ARBA" id="ARBA00023180"/>
    </source>
</evidence>
<evidence type="ECO:0000256" key="6">
    <source>
        <dbReference type="ARBA" id="ARBA00022729"/>
    </source>
</evidence>
<keyword evidence="10" id="KW-0675">Receptor</keyword>
<dbReference type="GO" id="GO:0005886">
    <property type="term" value="C:plasma membrane"/>
    <property type="evidence" value="ECO:0007669"/>
    <property type="project" value="UniProtKB-SubCell"/>
</dbReference>